<reference evidence="3 5" key="2">
    <citation type="journal article" date="2019" name="Nat. Microbiol.">
        <title>Wide diversity of methane and short-chain alkane metabolisms in uncultured archaea.</title>
        <authorList>
            <person name="Borrel G."/>
            <person name="Adam P.S."/>
            <person name="McKay L.J."/>
            <person name="Chen L.X."/>
            <person name="Sierra-Garcia I.N."/>
            <person name="Sieber C.M."/>
            <person name="Letourneur Q."/>
            <person name="Ghozlane A."/>
            <person name="Andersen G.L."/>
            <person name="Li W.J."/>
            <person name="Hallam S.J."/>
            <person name="Muyzer G."/>
            <person name="de Oliveira V.M."/>
            <person name="Inskeep W.P."/>
            <person name="Banfield J.F."/>
            <person name="Gribaldo S."/>
        </authorList>
    </citation>
    <scope>NUCLEOTIDE SEQUENCE [LARGE SCALE GENOMIC DNA]</scope>
    <source>
        <strain evidence="3">Verst-YHS</strain>
    </source>
</reference>
<dbReference type="InterPro" id="IPR026869">
    <property type="entry name" value="EgtC-like"/>
</dbReference>
<organism evidence="3 5">
    <name type="scientific">Thermoproteota archaeon</name>
    <dbReference type="NCBI Taxonomy" id="2056631"/>
    <lineage>
        <taxon>Archaea</taxon>
        <taxon>Thermoproteota</taxon>
    </lineage>
</organism>
<evidence type="ECO:0000256" key="1">
    <source>
        <dbReference type="ARBA" id="ARBA00022962"/>
    </source>
</evidence>
<dbReference type="SUPFAM" id="SSF56235">
    <property type="entry name" value="N-terminal nucleophile aminohydrolases (Ntn hydrolases)"/>
    <property type="match status" value="1"/>
</dbReference>
<dbReference type="AlphaFoldDB" id="A0A520KDZ7"/>
<dbReference type="CDD" id="cd01908">
    <property type="entry name" value="YafJ"/>
    <property type="match status" value="1"/>
</dbReference>
<dbReference type="InterPro" id="IPR029055">
    <property type="entry name" value="Ntn_hydrolases_N"/>
</dbReference>
<dbReference type="InterPro" id="IPR017932">
    <property type="entry name" value="GATase_2_dom"/>
</dbReference>
<evidence type="ECO:0000313" key="6">
    <source>
        <dbReference type="Proteomes" id="UP000317265"/>
    </source>
</evidence>
<keyword evidence="1 3" id="KW-0315">Glutamine amidotransferase</keyword>
<dbReference type="PANTHER" id="PTHR42824">
    <property type="entry name" value="GLUTAMINE AMIDOTRANSFERASE"/>
    <property type="match status" value="1"/>
</dbReference>
<evidence type="ECO:0000259" key="2">
    <source>
        <dbReference type="PROSITE" id="PS51278"/>
    </source>
</evidence>
<feature type="domain" description="Glutamine amidotransferase type-2" evidence="2">
    <location>
        <begin position="2"/>
        <end position="247"/>
    </location>
</feature>
<dbReference type="Pfam" id="PF13230">
    <property type="entry name" value="GATase_4"/>
    <property type="match status" value="1"/>
</dbReference>
<name>A0A520KDZ7_9CREN</name>
<dbReference type="GO" id="GO:0016740">
    <property type="term" value="F:transferase activity"/>
    <property type="evidence" value="ECO:0007669"/>
    <property type="project" value="UniProtKB-KW"/>
</dbReference>
<dbReference type="PANTHER" id="PTHR42824:SF1">
    <property type="entry name" value="GLUTAMINE AMIDOTRANSFERASE YAFJ-RELATED"/>
    <property type="match status" value="1"/>
</dbReference>
<protein>
    <submittedName>
        <fullName evidence="3">Class II glutamine amidotransferase</fullName>
    </submittedName>
</protein>
<dbReference type="EMBL" id="QNVI01000041">
    <property type="protein sequence ID" value="TDA38842.1"/>
    <property type="molecule type" value="Genomic_DNA"/>
</dbReference>
<proteinExistence type="predicted"/>
<comment type="caution">
    <text evidence="3">The sequence shown here is derived from an EMBL/GenBank/DDBJ whole genome shotgun (WGS) entry which is preliminary data.</text>
</comment>
<dbReference type="EMBL" id="RXIH01000046">
    <property type="protein sequence ID" value="RZN55217.1"/>
    <property type="molecule type" value="Genomic_DNA"/>
</dbReference>
<dbReference type="PROSITE" id="PS51278">
    <property type="entry name" value="GATASE_TYPE_2"/>
    <property type="match status" value="1"/>
</dbReference>
<keyword evidence="3" id="KW-0808">Transferase</keyword>
<evidence type="ECO:0000313" key="5">
    <source>
        <dbReference type="Proteomes" id="UP000316080"/>
    </source>
</evidence>
<dbReference type="Proteomes" id="UP000316080">
    <property type="component" value="Unassembled WGS sequence"/>
</dbReference>
<reference evidence="4 6" key="1">
    <citation type="journal article" date="2019" name="Nat. Microbiol.">
        <title>Expanding anaerobic alkane metabolism in the domain of Archaea.</title>
        <authorList>
            <person name="Wang Y."/>
            <person name="Wegener G."/>
            <person name="Hou J."/>
            <person name="Wang F."/>
            <person name="Xiao X."/>
        </authorList>
    </citation>
    <scope>NUCLEOTIDE SEQUENCE [LARGE SCALE GENOMIC DNA]</scope>
    <source>
        <strain evidence="4">WYZ-LMO11</strain>
    </source>
</reference>
<accession>A0A520KDZ7</accession>
<dbReference type="Proteomes" id="UP000317265">
    <property type="component" value="Unassembled WGS sequence"/>
</dbReference>
<gene>
    <name evidence="4" type="ORF">DSO09_03070</name>
    <name evidence="3" type="ORF">EF809_05690</name>
</gene>
<evidence type="ECO:0000313" key="3">
    <source>
        <dbReference type="EMBL" id="RZN55217.1"/>
    </source>
</evidence>
<sequence length="256" mass="30415">MCRLFGLYANKNVNVNFSFYKADKSLVKQSYLNPSGWGIAWFNEEKWNLYKEPWPLFKSYRAEEIVKNAYGKIIISHVRFATHGEEKIENTHPWFYKNWIFAHNGIIYDELINLIKSEYRDFEGETDSEKLFHLIVQEINELNDPIEGIKNAIKKLKNIKFSSLNFIASDGRNLYALRYAIERENYYTLYYTKRPKNTLHLLSKDTKQLIEMKTAYEEKAVIIASERMTEEDWELIENRNLIIIDENLSVKLLSID</sequence>
<dbReference type="Gene3D" id="3.60.20.10">
    <property type="entry name" value="Glutamine Phosphoribosylpyrophosphate, subunit 1, domain 1"/>
    <property type="match status" value="1"/>
</dbReference>
<evidence type="ECO:0000313" key="4">
    <source>
        <dbReference type="EMBL" id="TDA38842.1"/>
    </source>
</evidence>